<dbReference type="InterPro" id="IPR041078">
    <property type="entry name" value="Plavaka"/>
</dbReference>
<dbReference type="AlphaFoldDB" id="A0A0C9YYT3"/>
<dbReference type="Pfam" id="PF18759">
    <property type="entry name" value="Plavaka"/>
    <property type="match status" value="1"/>
</dbReference>
<reference evidence="3 4" key="1">
    <citation type="submission" date="2014-04" db="EMBL/GenBank/DDBJ databases">
        <authorList>
            <consortium name="DOE Joint Genome Institute"/>
            <person name="Kuo A."/>
            <person name="Kohler A."/>
            <person name="Costa M.D."/>
            <person name="Nagy L.G."/>
            <person name="Floudas D."/>
            <person name="Copeland A."/>
            <person name="Barry K.W."/>
            <person name="Cichocki N."/>
            <person name="Veneault-Fourrey C."/>
            <person name="LaButti K."/>
            <person name="Lindquist E.A."/>
            <person name="Lipzen A."/>
            <person name="Lundell T."/>
            <person name="Morin E."/>
            <person name="Murat C."/>
            <person name="Sun H."/>
            <person name="Tunlid A."/>
            <person name="Henrissat B."/>
            <person name="Grigoriev I.V."/>
            <person name="Hibbett D.S."/>
            <person name="Martin F."/>
            <person name="Nordberg H.P."/>
            <person name="Cantor M.N."/>
            <person name="Hua S.X."/>
        </authorList>
    </citation>
    <scope>NUCLEOTIDE SEQUENCE [LARGE SCALE GENOMIC DNA]</scope>
    <source>
        <strain evidence="3 4">441</strain>
    </source>
</reference>
<dbReference type="EMBL" id="KN833791">
    <property type="protein sequence ID" value="KIK19099.1"/>
    <property type="molecule type" value="Genomic_DNA"/>
</dbReference>
<dbReference type="HOGENOM" id="CLU_342922_0_0_1"/>
<evidence type="ECO:0000313" key="4">
    <source>
        <dbReference type="Proteomes" id="UP000054018"/>
    </source>
</evidence>
<dbReference type="Proteomes" id="UP000054018">
    <property type="component" value="Unassembled WGS sequence"/>
</dbReference>
<keyword evidence="2" id="KW-0812">Transmembrane</keyword>
<proteinExistence type="predicted"/>
<keyword evidence="2" id="KW-1133">Transmembrane helix</keyword>
<reference evidence="4" key="2">
    <citation type="submission" date="2015-01" db="EMBL/GenBank/DDBJ databases">
        <title>Evolutionary Origins and Diversification of the Mycorrhizal Mutualists.</title>
        <authorList>
            <consortium name="DOE Joint Genome Institute"/>
            <consortium name="Mycorrhizal Genomics Consortium"/>
            <person name="Kohler A."/>
            <person name="Kuo A."/>
            <person name="Nagy L.G."/>
            <person name="Floudas D."/>
            <person name="Copeland A."/>
            <person name="Barry K.W."/>
            <person name="Cichocki N."/>
            <person name="Veneault-Fourrey C."/>
            <person name="LaButti K."/>
            <person name="Lindquist E.A."/>
            <person name="Lipzen A."/>
            <person name="Lundell T."/>
            <person name="Morin E."/>
            <person name="Murat C."/>
            <person name="Riley R."/>
            <person name="Ohm R."/>
            <person name="Sun H."/>
            <person name="Tunlid A."/>
            <person name="Henrissat B."/>
            <person name="Grigoriev I.V."/>
            <person name="Hibbett D.S."/>
            <person name="Martin F."/>
        </authorList>
    </citation>
    <scope>NUCLEOTIDE SEQUENCE [LARGE SCALE GENOMIC DNA]</scope>
    <source>
        <strain evidence="4">441</strain>
    </source>
</reference>
<accession>A0A0C9YYT3</accession>
<feature type="transmembrane region" description="Helical" evidence="2">
    <location>
        <begin position="772"/>
        <end position="793"/>
    </location>
</feature>
<feature type="region of interest" description="Disordered" evidence="1">
    <location>
        <begin position="452"/>
        <end position="480"/>
    </location>
</feature>
<organism evidence="3 4">
    <name type="scientific">Pisolithus microcarpus 441</name>
    <dbReference type="NCBI Taxonomy" id="765257"/>
    <lineage>
        <taxon>Eukaryota</taxon>
        <taxon>Fungi</taxon>
        <taxon>Dikarya</taxon>
        <taxon>Basidiomycota</taxon>
        <taxon>Agaricomycotina</taxon>
        <taxon>Agaricomycetes</taxon>
        <taxon>Agaricomycetidae</taxon>
        <taxon>Boletales</taxon>
        <taxon>Sclerodermatineae</taxon>
        <taxon>Pisolithaceae</taxon>
        <taxon>Pisolithus</taxon>
    </lineage>
</organism>
<gene>
    <name evidence="3" type="ORF">PISMIDRAFT_13923</name>
</gene>
<name>A0A0C9YYT3_9AGAM</name>
<sequence>MPPHQSYQQSKESSTKQPCKHCRNLYLPQGIKKHENSCLKEVFNRQEQDKHNRAYVQDVHQTKTAKEAAAVTSLSLHPVAESLGSPLAAMPVLPRWPSVGPSQSIPGSPTHFTLDEDDILAGMMSPRGRDMQAWVPELVKEERKTSYVNFKCVIWHEAFLKLLEKVAELSKVGYLHECYDGVLHWLFLLILILSADYEELCVMTLIRGTKCKRPCPICLVPLEKLWDLLKTYETCTIKQHKEVLAAYDIKKSVGEKKLKSLGLRPIKNIFWLVEHSEPEQAASFEPLHYMHGGMGGKHMHEELKIIVGGLGREFETWLEEHYLKLDMLIGLDVHTEKTISMIEDELLVFRDELKVYQSYIRHLDDMDLKENWNFPKAHLWKHITHDIRSKGVVRNYSARPNEKMHGPLKNAYQDRSNGKDVAGQILCVDHHQLAIKLIQACIDSENKHAGHISNNNDGDNEDDGGTFEGNTKLGAPRPPISLSDIEAIHRDDRAFEGFIRKLETFLNTCLPTYGYPLDEWIRLQGTHTVQEYQYLKVNSGSSNTSSDLDCSDSDGDISEPEELREWHRIMCEPAPDASAPQLCNALGIAQLAYSKLHNHKRAVENNPNTVLDNNIVIQAKKYCFFYHFWIPKDLFPLTTLPPGYDLDDPARWSMSESKLVGFKAELYLMLPNDLKVHATTYSNFGHVFSNAVGAKRPNILKPVKDNMQQLFAYLGLGNVDTRYTPLSPILFPKPDAPFKTQLLVNIIQVMVFGKSVLAGKQRGGPQGWGQKLGISGTSAGLIAIAVTFAWYLLLTDHELTAIGEESGFKYQDDFEYFIKLLSDLSK</sequence>
<evidence type="ECO:0000313" key="3">
    <source>
        <dbReference type="EMBL" id="KIK19099.1"/>
    </source>
</evidence>
<keyword evidence="4" id="KW-1185">Reference proteome</keyword>
<protein>
    <submittedName>
        <fullName evidence="3">Uncharacterized protein</fullName>
    </submittedName>
</protein>
<dbReference type="OrthoDB" id="3239511at2759"/>
<dbReference type="STRING" id="765257.A0A0C9YYT3"/>
<evidence type="ECO:0000256" key="2">
    <source>
        <dbReference type="SAM" id="Phobius"/>
    </source>
</evidence>
<keyword evidence="2" id="KW-0472">Membrane</keyword>
<evidence type="ECO:0000256" key="1">
    <source>
        <dbReference type="SAM" id="MobiDB-lite"/>
    </source>
</evidence>